<reference evidence="1 2" key="2">
    <citation type="journal article" date="2022" name="Mol. Ecol. Resour.">
        <title>The genomes of chicory, endive, great burdock and yacon provide insights into Asteraceae paleo-polyploidization history and plant inulin production.</title>
        <authorList>
            <person name="Fan W."/>
            <person name="Wang S."/>
            <person name="Wang H."/>
            <person name="Wang A."/>
            <person name="Jiang F."/>
            <person name="Liu H."/>
            <person name="Zhao H."/>
            <person name="Xu D."/>
            <person name="Zhang Y."/>
        </authorList>
    </citation>
    <scope>NUCLEOTIDE SEQUENCE [LARGE SCALE GENOMIC DNA]</scope>
    <source>
        <strain evidence="2">cv. Niubang</strain>
    </source>
</reference>
<keyword evidence="2" id="KW-1185">Reference proteome</keyword>
<protein>
    <submittedName>
        <fullName evidence="1">Uncharacterized protein</fullName>
    </submittedName>
</protein>
<dbReference type="EMBL" id="CM042050">
    <property type="protein sequence ID" value="KAI3733682.1"/>
    <property type="molecule type" value="Genomic_DNA"/>
</dbReference>
<evidence type="ECO:0000313" key="2">
    <source>
        <dbReference type="Proteomes" id="UP001055879"/>
    </source>
</evidence>
<comment type="caution">
    <text evidence="1">The sequence shown here is derived from an EMBL/GenBank/DDBJ whole genome shotgun (WGS) entry which is preliminary data.</text>
</comment>
<accession>A0ACB9CHA6</accession>
<proteinExistence type="predicted"/>
<sequence>MTIEKARGRKKRDKATKWLQLALTILFDSETTPLKLRLCTGVVSMEAADHGGGGCGGGGGGIYYPPCVNFTGNIPDISVNSSICDP</sequence>
<name>A0ACB9CHA6_ARCLA</name>
<organism evidence="1 2">
    <name type="scientific">Arctium lappa</name>
    <name type="common">Greater burdock</name>
    <name type="synonym">Lappa major</name>
    <dbReference type="NCBI Taxonomy" id="4217"/>
    <lineage>
        <taxon>Eukaryota</taxon>
        <taxon>Viridiplantae</taxon>
        <taxon>Streptophyta</taxon>
        <taxon>Embryophyta</taxon>
        <taxon>Tracheophyta</taxon>
        <taxon>Spermatophyta</taxon>
        <taxon>Magnoliopsida</taxon>
        <taxon>eudicotyledons</taxon>
        <taxon>Gunneridae</taxon>
        <taxon>Pentapetalae</taxon>
        <taxon>asterids</taxon>
        <taxon>campanulids</taxon>
        <taxon>Asterales</taxon>
        <taxon>Asteraceae</taxon>
        <taxon>Carduoideae</taxon>
        <taxon>Cardueae</taxon>
        <taxon>Arctiinae</taxon>
        <taxon>Arctium</taxon>
    </lineage>
</organism>
<evidence type="ECO:0000313" key="1">
    <source>
        <dbReference type="EMBL" id="KAI3733682.1"/>
    </source>
</evidence>
<dbReference type="Proteomes" id="UP001055879">
    <property type="component" value="Linkage Group LG04"/>
</dbReference>
<reference evidence="2" key="1">
    <citation type="journal article" date="2022" name="Mol. Ecol. Resour.">
        <title>The genomes of chicory, endive, great burdock and yacon provide insights into Asteraceae palaeo-polyploidization history and plant inulin production.</title>
        <authorList>
            <person name="Fan W."/>
            <person name="Wang S."/>
            <person name="Wang H."/>
            <person name="Wang A."/>
            <person name="Jiang F."/>
            <person name="Liu H."/>
            <person name="Zhao H."/>
            <person name="Xu D."/>
            <person name="Zhang Y."/>
        </authorList>
    </citation>
    <scope>NUCLEOTIDE SEQUENCE [LARGE SCALE GENOMIC DNA]</scope>
    <source>
        <strain evidence="2">cv. Niubang</strain>
    </source>
</reference>
<gene>
    <name evidence="1" type="ORF">L6452_13132</name>
</gene>